<organism evidence="3 4">
    <name type="scientific">Rhodococcus zopfii</name>
    <dbReference type="NCBI Taxonomy" id="43772"/>
    <lineage>
        <taxon>Bacteria</taxon>
        <taxon>Bacillati</taxon>
        <taxon>Actinomycetota</taxon>
        <taxon>Actinomycetes</taxon>
        <taxon>Mycobacteriales</taxon>
        <taxon>Nocardiaceae</taxon>
        <taxon>Rhodococcus</taxon>
    </lineage>
</organism>
<dbReference type="EMBL" id="WBMO01000005">
    <property type="protein sequence ID" value="MDV2478586.1"/>
    <property type="molecule type" value="Genomic_DNA"/>
</dbReference>
<accession>A0ABU3WX74</accession>
<evidence type="ECO:0000313" key="2">
    <source>
        <dbReference type="EMBL" id="MDV2474209.1"/>
    </source>
</evidence>
<name>A0ABU3WX74_9NOCA</name>
<feature type="region of interest" description="Disordered" evidence="1">
    <location>
        <begin position="1"/>
        <end position="22"/>
    </location>
</feature>
<gene>
    <name evidence="2" type="ORF">F8M49_00185</name>
    <name evidence="3" type="ORF">F8M49_29950</name>
</gene>
<sequence>MSEVNTYGDPGADPAEEWTGYRDPADQWDRTATQMLPPVPAGHAPWIEVDEREFYRAWKDDLPCWKSDVVHGDQHRTRFYICHYRSKP</sequence>
<protein>
    <submittedName>
        <fullName evidence="3">Uncharacterized protein</fullName>
    </submittedName>
</protein>
<dbReference type="EMBL" id="WBMO01000001">
    <property type="protein sequence ID" value="MDV2474209.1"/>
    <property type="molecule type" value="Genomic_DNA"/>
</dbReference>
<comment type="caution">
    <text evidence="3">The sequence shown here is derived from an EMBL/GenBank/DDBJ whole genome shotgun (WGS) entry which is preliminary data.</text>
</comment>
<dbReference type="Proteomes" id="UP001275440">
    <property type="component" value="Unassembled WGS sequence"/>
</dbReference>
<proteinExistence type="predicted"/>
<evidence type="ECO:0000313" key="3">
    <source>
        <dbReference type="EMBL" id="MDV2478586.1"/>
    </source>
</evidence>
<keyword evidence="4" id="KW-1185">Reference proteome</keyword>
<evidence type="ECO:0000313" key="4">
    <source>
        <dbReference type="Proteomes" id="UP001275440"/>
    </source>
</evidence>
<evidence type="ECO:0000256" key="1">
    <source>
        <dbReference type="SAM" id="MobiDB-lite"/>
    </source>
</evidence>
<reference evidence="3 4" key="1">
    <citation type="submission" date="2019-10" db="EMBL/GenBank/DDBJ databases">
        <title>Draft Genome Assembly of Rhodococcus zopfii DSM44189.</title>
        <authorList>
            <person name="Sutton J.M."/>
            <person name="Akob D.M."/>
            <person name="Bushman T.J."/>
        </authorList>
    </citation>
    <scope>NUCLEOTIDE SEQUENCE [LARGE SCALE GENOMIC DNA]</scope>
    <source>
        <strain evidence="3 4">DSM 44189</strain>
    </source>
</reference>